<dbReference type="Pfam" id="PF00440">
    <property type="entry name" value="TetR_N"/>
    <property type="match status" value="1"/>
</dbReference>
<dbReference type="EMBL" id="WMEO01000003">
    <property type="protein sequence ID" value="MYL15664.1"/>
    <property type="molecule type" value="Genomic_DNA"/>
</dbReference>
<dbReference type="Gene3D" id="1.10.10.60">
    <property type="entry name" value="Homeodomain-like"/>
    <property type="match status" value="1"/>
</dbReference>
<evidence type="ECO:0000256" key="2">
    <source>
        <dbReference type="PROSITE-ProRule" id="PRU00335"/>
    </source>
</evidence>
<dbReference type="AlphaFoldDB" id="A0A6B1IKP0"/>
<dbReference type="GO" id="GO:0003677">
    <property type="term" value="F:DNA binding"/>
    <property type="evidence" value="ECO:0007669"/>
    <property type="project" value="UniProtKB-UniRule"/>
</dbReference>
<evidence type="ECO:0000313" key="5">
    <source>
        <dbReference type="EMBL" id="MYL15664.1"/>
    </source>
</evidence>
<feature type="coiled-coil region" evidence="3">
    <location>
        <begin position="107"/>
        <end position="134"/>
    </location>
</feature>
<protein>
    <submittedName>
        <fullName evidence="5">TetR family transcriptional regulator</fullName>
    </submittedName>
</protein>
<proteinExistence type="predicted"/>
<evidence type="ECO:0000313" key="6">
    <source>
        <dbReference type="Proteomes" id="UP000460194"/>
    </source>
</evidence>
<evidence type="ECO:0000256" key="3">
    <source>
        <dbReference type="SAM" id="Coils"/>
    </source>
</evidence>
<dbReference type="PROSITE" id="PS50977">
    <property type="entry name" value="HTH_TETR_2"/>
    <property type="match status" value="1"/>
</dbReference>
<gene>
    <name evidence="5" type="ORF">GLW36_03240</name>
</gene>
<accession>A0A6B1IKP0</accession>
<keyword evidence="3" id="KW-0175">Coiled coil</keyword>
<evidence type="ECO:0000259" key="4">
    <source>
        <dbReference type="PROSITE" id="PS50977"/>
    </source>
</evidence>
<dbReference type="InterPro" id="IPR001647">
    <property type="entry name" value="HTH_TetR"/>
</dbReference>
<dbReference type="Gene3D" id="1.10.357.10">
    <property type="entry name" value="Tetracycline Repressor, domain 2"/>
    <property type="match status" value="1"/>
</dbReference>
<dbReference type="Proteomes" id="UP000460194">
    <property type="component" value="Unassembled WGS sequence"/>
</dbReference>
<dbReference type="RefSeq" id="WP_159368644.1">
    <property type="nucleotide sequence ID" value="NZ_WMEO01000003.1"/>
</dbReference>
<feature type="domain" description="HTH tetR-type" evidence="4">
    <location>
        <begin position="10"/>
        <end position="70"/>
    </location>
</feature>
<dbReference type="PRINTS" id="PR00455">
    <property type="entry name" value="HTHTETR"/>
</dbReference>
<comment type="caution">
    <text evidence="5">The sequence shown here is derived from an EMBL/GenBank/DDBJ whole genome shotgun (WGS) entry which is preliminary data.</text>
</comment>
<feature type="DNA-binding region" description="H-T-H motif" evidence="2">
    <location>
        <begin position="33"/>
        <end position="52"/>
    </location>
</feature>
<name>A0A6B1IKP0_9EURY</name>
<dbReference type="SUPFAM" id="SSF46689">
    <property type="entry name" value="Homeodomain-like"/>
    <property type="match status" value="1"/>
</dbReference>
<reference evidence="5 6" key="1">
    <citation type="submission" date="2019-11" db="EMBL/GenBank/DDBJ databases">
        <title>Genome sequences of 17 halophilic strains isolated from different environments.</title>
        <authorList>
            <person name="Furrow R.E."/>
        </authorList>
    </citation>
    <scope>NUCLEOTIDE SEQUENCE [LARGE SCALE GENOMIC DNA]</scope>
    <source>
        <strain evidence="5 6">22517_05_Cabo</strain>
    </source>
</reference>
<sequence>MSRFSDQEKEQIRAQLIEAGRELFAQFGFDRTRISDLTSKADIGTSTFYQFFDSKEELYFSVLLWEREDLEKKIAETVAKGETPREEVQLVLKTTLDEVQSNPLISALIVEGELRELQNRLEESKAEERFVKEQSSNVNLTFSERWAELESFRYDDPDLIGQIFTSLVFTVRSRDAPVGSSGDIGYDQVEDALIETVVDGLFTDS</sequence>
<dbReference type="InterPro" id="IPR009057">
    <property type="entry name" value="Homeodomain-like_sf"/>
</dbReference>
<dbReference type="InterPro" id="IPR050624">
    <property type="entry name" value="HTH-type_Tx_Regulator"/>
</dbReference>
<organism evidence="5 6">
    <name type="scientific">Halorubrum distributum</name>
    <dbReference type="NCBI Taxonomy" id="29283"/>
    <lineage>
        <taxon>Archaea</taxon>
        <taxon>Methanobacteriati</taxon>
        <taxon>Methanobacteriota</taxon>
        <taxon>Stenosarchaea group</taxon>
        <taxon>Halobacteria</taxon>
        <taxon>Halobacteriales</taxon>
        <taxon>Haloferacaceae</taxon>
        <taxon>Halorubrum</taxon>
        <taxon>Halorubrum distributum group</taxon>
    </lineage>
</organism>
<dbReference type="PANTHER" id="PTHR43479:SF11">
    <property type="entry name" value="ACREF_ENVCD OPERON REPRESSOR-RELATED"/>
    <property type="match status" value="1"/>
</dbReference>
<keyword evidence="1 2" id="KW-0238">DNA-binding</keyword>
<evidence type="ECO:0000256" key="1">
    <source>
        <dbReference type="ARBA" id="ARBA00023125"/>
    </source>
</evidence>
<dbReference type="PANTHER" id="PTHR43479">
    <property type="entry name" value="ACREF/ENVCD OPERON REPRESSOR-RELATED"/>
    <property type="match status" value="1"/>
</dbReference>